<accession>A0ABX8D2G2</accession>
<comment type="subcellular location">
    <subcellularLocation>
        <location evidence="1">Cell membrane</location>
        <topology evidence="1">Multi-pass membrane protein</topology>
    </subcellularLocation>
</comment>
<dbReference type="PANTHER" id="PTHR36115:SF6">
    <property type="entry name" value="PROLINE-RICH ANTIGEN HOMOLOG"/>
    <property type="match status" value="1"/>
</dbReference>
<evidence type="ECO:0000313" key="9">
    <source>
        <dbReference type="Proteomes" id="UP000677804"/>
    </source>
</evidence>
<dbReference type="EMBL" id="CP074405">
    <property type="protein sequence ID" value="QVI61655.1"/>
    <property type="molecule type" value="Genomic_DNA"/>
</dbReference>
<evidence type="ECO:0000256" key="1">
    <source>
        <dbReference type="ARBA" id="ARBA00004651"/>
    </source>
</evidence>
<dbReference type="Proteomes" id="UP000677804">
    <property type="component" value="Chromosome"/>
</dbReference>
<feature type="domain" description="RDD" evidence="7">
    <location>
        <begin position="19"/>
        <end position="152"/>
    </location>
</feature>
<dbReference type="Pfam" id="PF06271">
    <property type="entry name" value="RDD"/>
    <property type="match status" value="1"/>
</dbReference>
<reference evidence="8 9" key="1">
    <citation type="submission" date="2021-05" db="EMBL/GenBank/DDBJ databases">
        <title>Novel species in genus Cellulomonas.</title>
        <authorList>
            <person name="Zhang G."/>
        </authorList>
    </citation>
    <scope>NUCLEOTIDE SEQUENCE [LARGE SCALE GENOMIC DNA]</scope>
    <source>
        <strain evidence="9">zg-ZUI222</strain>
    </source>
</reference>
<feature type="transmembrane region" description="Helical" evidence="6">
    <location>
        <begin position="65"/>
        <end position="84"/>
    </location>
</feature>
<feature type="transmembrane region" description="Helical" evidence="6">
    <location>
        <begin position="170"/>
        <end position="190"/>
    </location>
</feature>
<evidence type="ECO:0000256" key="4">
    <source>
        <dbReference type="ARBA" id="ARBA00022989"/>
    </source>
</evidence>
<keyword evidence="9" id="KW-1185">Reference proteome</keyword>
<name>A0ABX8D2G2_9CELL</name>
<keyword evidence="3 6" id="KW-0812">Transmembrane</keyword>
<evidence type="ECO:0000256" key="6">
    <source>
        <dbReference type="SAM" id="Phobius"/>
    </source>
</evidence>
<keyword evidence="4 6" id="KW-1133">Transmembrane helix</keyword>
<evidence type="ECO:0000256" key="3">
    <source>
        <dbReference type="ARBA" id="ARBA00022692"/>
    </source>
</evidence>
<dbReference type="InterPro" id="IPR010432">
    <property type="entry name" value="RDD"/>
</dbReference>
<dbReference type="PANTHER" id="PTHR36115">
    <property type="entry name" value="PROLINE-RICH ANTIGEN HOMOLOG-RELATED"/>
    <property type="match status" value="1"/>
</dbReference>
<dbReference type="RefSeq" id="WP_207339232.1">
    <property type="nucleotide sequence ID" value="NZ_CP074405.1"/>
</dbReference>
<evidence type="ECO:0000313" key="8">
    <source>
        <dbReference type="EMBL" id="QVI61655.1"/>
    </source>
</evidence>
<proteinExistence type="predicted"/>
<protein>
    <submittedName>
        <fullName evidence="8">RDD family protein</fullName>
    </submittedName>
</protein>
<feature type="transmembrane region" description="Helical" evidence="6">
    <location>
        <begin position="26"/>
        <end position="45"/>
    </location>
</feature>
<keyword evidence="5 6" id="KW-0472">Membrane</keyword>
<organism evidence="8 9">
    <name type="scientific">Cellulomonas wangleii</name>
    <dbReference type="NCBI Taxonomy" id="2816956"/>
    <lineage>
        <taxon>Bacteria</taxon>
        <taxon>Bacillati</taxon>
        <taxon>Actinomycetota</taxon>
        <taxon>Actinomycetes</taxon>
        <taxon>Micrococcales</taxon>
        <taxon>Cellulomonadaceae</taxon>
        <taxon>Cellulomonas</taxon>
    </lineage>
</organism>
<gene>
    <name evidence="8" type="ORF">KG103_14495</name>
</gene>
<sequence length="321" mass="34040">MTVTDVDPSTRVTPRVPEVASWGRRVIAALLDGAVLGAVAWLVGGDRIAAPSLQPTFDTGTDADLLPWTSSAVVVTAVVLMLVLQGLTGQTPGRRVVRLQVVRAPADGPVGGQPGVLRSVVRCWAHLLDAILLIGYLRPLWHPEGRTFADSLVGTAVVLRPPRSDGRGRAVTAAAWVVIVVGLVLGVRLGDAGGVTRDSSASCRLETQDADAPLRVDRVTLVREIEWRQAQRLWPWQGDARRAETTRLALEVAWRPTGPHEPGSLLVRTTTSDGATVENAAWSGDGPMTTFPLEGAAPVDVEVLFDGRTLTTCTATLLTGG</sequence>
<evidence type="ECO:0000256" key="2">
    <source>
        <dbReference type="ARBA" id="ARBA00022475"/>
    </source>
</evidence>
<evidence type="ECO:0000259" key="7">
    <source>
        <dbReference type="Pfam" id="PF06271"/>
    </source>
</evidence>
<evidence type="ECO:0000256" key="5">
    <source>
        <dbReference type="ARBA" id="ARBA00023136"/>
    </source>
</evidence>
<keyword evidence="2" id="KW-1003">Cell membrane</keyword>
<dbReference type="InterPro" id="IPR051791">
    <property type="entry name" value="Pra-immunoreactive"/>
</dbReference>